<sequence>MDDIIFEAVRQCDPDPISHNADTTMAHMNSFEFSSHQSTPHYSSSSELRSASTAPSQPPLTPSPASFDTDIVLFERPFMFRFALAATHILPPDQVGELPAASPFSDSTSSGATTSAEQPRRRGRNNAENRSGSNSMHPLTRPCASDACTTIVAYLMQFNKSADEEFSRKAIESLTKKLKDKRDELDALIACCGSEGKEADKCVTIARTLDGRLQVAGRKGFPHVVYARVFRWPDLHKNELRHLSICECAFDLKCDSVCVNPYHCERIMNPTLSNLSNLDLASLKLEQRSPADGSDADVDRLTALYRDFRPEGAWNSAAPFGQQQQKISPQGPNAFAAPYPHSQAPPWAQKSIGPPDMPNNHLFGLPDKTVPSQMLPPHALLQQQQQQNQPDFSHLRVFDGHFQANRPGPPDPAHMANAQQHLYQQHQQLQNHVMQMHPSAHLQSAQPPHLQQVSQLQSTFTEGGLGQPQPHLQLPIQPARTVENTVQVQPSVPSVQSNEIIAPKVSSDENDKKQLSRPVPGQPYGNLCVVPILDREWQHQAKLFTNNDGSACREKMPQCALPSVNAEFVLGNKLKVNSFEPPSCPVDSNWGCFVYYEREVQIGRLQVKHSDMYIDGGFGQASNRYCLGRENNPLREPDCHLVRQTIGDGIRLSFKENGDVWVQVYTGRAIFVHSHYLDRESGRSTGDVVHKVYPGAKIKTMWLFMEMKEGSCPLSSSIDSGGKIFDLNNAKAILRQHMVACQMAKEYLAGQKTPMDDLFRMYKKDKLDEEAKKGADDMKRFCVARISFVKGWGPDYSKKSISECPCWIEVKMNRGGVAKRFAAYVRYAESGLGVYVVSAPSI</sequence>
<comment type="subcellular location">
    <subcellularLocation>
        <location evidence="7">Cytoplasm</location>
    </subcellularLocation>
    <subcellularLocation>
        <location evidence="7">Nucleus</location>
    </subcellularLocation>
</comment>
<comment type="caution">
    <text evidence="11">The sequence shown here is derived from an EMBL/GenBank/DDBJ whole genome shotgun (WGS) entry which is preliminary data.</text>
</comment>
<dbReference type="Pfam" id="PF03165">
    <property type="entry name" value="MH1"/>
    <property type="match status" value="1"/>
</dbReference>
<dbReference type="PROSITE" id="PS51075">
    <property type="entry name" value="MH1"/>
    <property type="match status" value="1"/>
</dbReference>
<evidence type="ECO:0000256" key="8">
    <source>
        <dbReference type="SAM" id="MobiDB-lite"/>
    </source>
</evidence>
<keyword evidence="12" id="KW-1185">Reference proteome</keyword>
<dbReference type="CDD" id="cd10492">
    <property type="entry name" value="MH1_SMAD_4"/>
    <property type="match status" value="1"/>
</dbReference>
<dbReference type="GO" id="GO:0009791">
    <property type="term" value="P:post-embryonic development"/>
    <property type="evidence" value="ECO:0007669"/>
    <property type="project" value="UniProtKB-ARBA"/>
</dbReference>
<dbReference type="GO" id="GO:0060395">
    <property type="term" value="P:SMAD protein signal transduction"/>
    <property type="evidence" value="ECO:0007669"/>
    <property type="project" value="TreeGrafter"/>
</dbReference>
<evidence type="ECO:0000256" key="5">
    <source>
        <dbReference type="ARBA" id="ARBA00023163"/>
    </source>
</evidence>
<dbReference type="EMBL" id="JARK01001457">
    <property type="protein sequence ID" value="EYB99633.1"/>
    <property type="molecule type" value="Genomic_DNA"/>
</dbReference>
<dbReference type="AlphaFoldDB" id="A0A016T9K9"/>
<evidence type="ECO:0000256" key="4">
    <source>
        <dbReference type="ARBA" id="ARBA00023015"/>
    </source>
</evidence>
<feature type="region of interest" description="Disordered" evidence="8">
    <location>
        <begin position="97"/>
        <end position="139"/>
    </location>
</feature>
<dbReference type="InterPro" id="IPR013019">
    <property type="entry name" value="MAD_homology_MH1"/>
</dbReference>
<feature type="region of interest" description="Disordered" evidence="8">
    <location>
        <begin position="34"/>
        <end position="63"/>
    </location>
</feature>
<dbReference type="SUPFAM" id="SSF49879">
    <property type="entry name" value="SMAD/FHA domain"/>
    <property type="match status" value="1"/>
</dbReference>
<name>A0A016T9K9_9BILA</name>
<comment type="similarity">
    <text evidence="1 7">Belongs to the dwarfin/SMAD family.</text>
</comment>
<evidence type="ECO:0000313" key="11">
    <source>
        <dbReference type="EMBL" id="EYB99633.1"/>
    </source>
</evidence>
<dbReference type="GO" id="GO:0000978">
    <property type="term" value="F:RNA polymerase II cis-regulatory region sequence-specific DNA binding"/>
    <property type="evidence" value="ECO:0007669"/>
    <property type="project" value="TreeGrafter"/>
</dbReference>
<dbReference type="STRING" id="53326.A0A016T9K9"/>
<dbReference type="GO" id="GO:0009653">
    <property type="term" value="P:anatomical structure morphogenesis"/>
    <property type="evidence" value="ECO:0007669"/>
    <property type="project" value="TreeGrafter"/>
</dbReference>
<dbReference type="InterPro" id="IPR013790">
    <property type="entry name" value="Dwarfin"/>
</dbReference>
<dbReference type="GO" id="GO:0005737">
    <property type="term" value="C:cytoplasm"/>
    <property type="evidence" value="ECO:0007669"/>
    <property type="project" value="UniProtKB-SubCell"/>
</dbReference>
<dbReference type="InterPro" id="IPR003619">
    <property type="entry name" value="MAD_homology1_Dwarfin-type"/>
</dbReference>
<keyword evidence="4 7" id="KW-0805">Transcription regulation</keyword>
<organism evidence="11 12">
    <name type="scientific">Ancylostoma ceylanicum</name>
    <dbReference type="NCBI Taxonomy" id="53326"/>
    <lineage>
        <taxon>Eukaryota</taxon>
        <taxon>Metazoa</taxon>
        <taxon>Ecdysozoa</taxon>
        <taxon>Nematoda</taxon>
        <taxon>Chromadorea</taxon>
        <taxon>Rhabditida</taxon>
        <taxon>Rhabditina</taxon>
        <taxon>Rhabditomorpha</taxon>
        <taxon>Strongyloidea</taxon>
        <taxon>Ancylostomatidae</taxon>
        <taxon>Ancylostomatinae</taxon>
        <taxon>Ancylostoma</taxon>
    </lineage>
</organism>
<dbReference type="GO" id="GO:0070411">
    <property type="term" value="F:I-SMAD binding"/>
    <property type="evidence" value="ECO:0007669"/>
    <property type="project" value="TreeGrafter"/>
</dbReference>
<dbReference type="InterPro" id="IPR036578">
    <property type="entry name" value="SMAD_MH1_sf"/>
</dbReference>
<dbReference type="InterPro" id="IPR001132">
    <property type="entry name" value="SMAD_dom_Dwarfin-type"/>
</dbReference>
<dbReference type="GO" id="GO:0030154">
    <property type="term" value="P:cell differentiation"/>
    <property type="evidence" value="ECO:0007669"/>
    <property type="project" value="TreeGrafter"/>
</dbReference>
<proteinExistence type="inferred from homology"/>
<dbReference type="InterPro" id="IPR017855">
    <property type="entry name" value="SMAD-like_dom_sf"/>
</dbReference>
<dbReference type="GO" id="GO:0050793">
    <property type="term" value="P:regulation of developmental process"/>
    <property type="evidence" value="ECO:0007669"/>
    <property type="project" value="UniProtKB-ARBA"/>
</dbReference>
<feature type="compositionally biased region" description="Low complexity" evidence="8">
    <location>
        <begin position="105"/>
        <end position="116"/>
    </location>
</feature>
<evidence type="ECO:0000259" key="10">
    <source>
        <dbReference type="PROSITE" id="PS51076"/>
    </source>
</evidence>
<dbReference type="Pfam" id="PF03166">
    <property type="entry name" value="MH2"/>
    <property type="match status" value="1"/>
</dbReference>
<keyword evidence="5 7" id="KW-0804">Transcription</keyword>
<dbReference type="SUPFAM" id="SSF56366">
    <property type="entry name" value="SMAD MH1 domain"/>
    <property type="match status" value="1"/>
</dbReference>
<dbReference type="GO" id="GO:0071144">
    <property type="term" value="C:heteromeric SMAD protein complex"/>
    <property type="evidence" value="ECO:0007669"/>
    <property type="project" value="TreeGrafter"/>
</dbReference>
<evidence type="ECO:0000256" key="2">
    <source>
        <dbReference type="ARBA" id="ARBA00022723"/>
    </source>
</evidence>
<evidence type="ECO:0000256" key="7">
    <source>
        <dbReference type="RuleBase" id="RU361195"/>
    </source>
</evidence>
<accession>A0A016T9K9</accession>
<reference evidence="12" key="1">
    <citation type="journal article" date="2015" name="Nat. Genet.">
        <title>The genome and transcriptome of the zoonotic hookworm Ancylostoma ceylanicum identify infection-specific gene families.</title>
        <authorList>
            <person name="Schwarz E.M."/>
            <person name="Hu Y."/>
            <person name="Antoshechkin I."/>
            <person name="Miller M.M."/>
            <person name="Sternberg P.W."/>
            <person name="Aroian R.V."/>
        </authorList>
    </citation>
    <scope>NUCLEOTIDE SEQUENCE</scope>
    <source>
        <strain evidence="12">HY135</strain>
    </source>
</reference>
<dbReference type="Proteomes" id="UP000024635">
    <property type="component" value="Unassembled WGS sequence"/>
</dbReference>
<dbReference type="Gene3D" id="2.60.200.10">
    <property type="match status" value="1"/>
</dbReference>
<feature type="compositionally biased region" description="Low complexity" evidence="8">
    <location>
        <begin position="34"/>
        <end position="55"/>
    </location>
</feature>
<dbReference type="PANTHER" id="PTHR13703">
    <property type="entry name" value="SMAD"/>
    <property type="match status" value="1"/>
</dbReference>
<gene>
    <name evidence="11" type="primary">Acey_s0121.g968</name>
    <name evidence="11" type="ORF">Y032_0121g968</name>
</gene>
<dbReference type="GO" id="GO:0046872">
    <property type="term" value="F:metal ion binding"/>
    <property type="evidence" value="ECO:0007669"/>
    <property type="project" value="UniProtKB-KW"/>
</dbReference>
<evidence type="ECO:0000256" key="3">
    <source>
        <dbReference type="ARBA" id="ARBA00022833"/>
    </source>
</evidence>
<protein>
    <recommendedName>
        <fullName evidence="7">Mothers against decapentaplegic homolog</fullName>
        <shortName evidence="7">MAD homolog</shortName>
        <shortName evidence="7">Mothers against DPP homolog</shortName>
    </recommendedName>
    <alternativeName>
        <fullName evidence="7">SMAD family member</fullName>
    </alternativeName>
</protein>
<dbReference type="GO" id="GO:0030509">
    <property type="term" value="P:BMP signaling pathway"/>
    <property type="evidence" value="ECO:0007669"/>
    <property type="project" value="TreeGrafter"/>
</dbReference>
<dbReference type="PROSITE" id="PS51076">
    <property type="entry name" value="MH2"/>
    <property type="match status" value="1"/>
</dbReference>
<evidence type="ECO:0000256" key="1">
    <source>
        <dbReference type="ARBA" id="ARBA00005545"/>
    </source>
</evidence>
<keyword evidence="6 7" id="KW-0539">Nucleus</keyword>
<dbReference type="GO" id="GO:0051239">
    <property type="term" value="P:regulation of multicellular organismal process"/>
    <property type="evidence" value="ECO:0007669"/>
    <property type="project" value="UniProtKB-ARBA"/>
</dbReference>
<evidence type="ECO:0000256" key="6">
    <source>
        <dbReference type="ARBA" id="ARBA00023242"/>
    </source>
</evidence>
<dbReference type="InterPro" id="IPR008984">
    <property type="entry name" value="SMAD_FHA_dom_sf"/>
</dbReference>
<dbReference type="GO" id="GO:0000981">
    <property type="term" value="F:DNA-binding transcription factor activity, RNA polymerase II-specific"/>
    <property type="evidence" value="ECO:0007669"/>
    <property type="project" value="TreeGrafter"/>
</dbReference>
<dbReference type="PANTHER" id="PTHR13703:SF62">
    <property type="entry name" value="SMAD PROTEIN DAF-3"/>
    <property type="match status" value="1"/>
</dbReference>
<dbReference type="OrthoDB" id="5875866at2759"/>
<dbReference type="Gene3D" id="3.90.520.10">
    <property type="entry name" value="SMAD MH1 domain"/>
    <property type="match status" value="1"/>
</dbReference>
<feature type="compositionally biased region" description="Polar residues" evidence="8">
    <location>
        <begin position="126"/>
        <end position="137"/>
    </location>
</feature>
<keyword evidence="7" id="KW-0963">Cytoplasm</keyword>
<dbReference type="SMART" id="SM00523">
    <property type="entry name" value="DWA"/>
    <property type="match status" value="1"/>
</dbReference>
<evidence type="ECO:0000259" key="9">
    <source>
        <dbReference type="PROSITE" id="PS51075"/>
    </source>
</evidence>
<evidence type="ECO:0000313" key="12">
    <source>
        <dbReference type="Proteomes" id="UP000024635"/>
    </source>
</evidence>
<keyword evidence="2" id="KW-0479">Metal-binding</keyword>
<keyword evidence="3" id="KW-0862">Zinc</keyword>
<dbReference type="SMART" id="SM00524">
    <property type="entry name" value="DWB"/>
    <property type="match status" value="1"/>
</dbReference>
<feature type="domain" description="MH2" evidence="10">
    <location>
        <begin position="590"/>
        <end position="838"/>
    </location>
</feature>
<feature type="domain" description="MH1" evidence="9">
    <location>
        <begin position="146"/>
        <end position="273"/>
    </location>
</feature>